<feature type="region of interest" description="Disordered" evidence="1">
    <location>
        <begin position="214"/>
        <end position="234"/>
    </location>
</feature>
<dbReference type="STRING" id="363999.A0A439D6A9"/>
<accession>A0A439D6A9</accession>
<organism evidence="2 3">
    <name type="scientific">Xylaria grammica</name>
    <dbReference type="NCBI Taxonomy" id="363999"/>
    <lineage>
        <taxon>Eukaryota</taxon>
        <taxon>Fungi</taxon>
        <taxon>Dikarya</taxon>
        <taxon>Ascomycota</taxon>
        <taxon>Pezizomycotina</taxon>
        <taxon>Sordariomycetes</taxon>
        <taxon>Xylariomycetidae</taxon>
        <taxon>Xylariales</taxon>
        <taxon>Xylariaceae</taxon>
        <taxon>Xylaria</taxon>
    </lineage>
</organism>
<evidence type="ECO:0000313" key="3">
    <source>
        <dbReference type="Proteomes" id="UP000286045"/>
    </source>
</evidence>
<keyword evidence="3" id="KW-1185">Reference proteome</keyword>
<proteinExistence type="predicted"/>
<reference evidence="2 3" key="1">
    <citation type="submission" date="2018-12" db="EMBL/GenBank/DDBJ databases">
        <title>Draft genome sequence of Xylaria grammica IHI A82.</title>
        <authorList>
            <person name="Buettner E."/>
            <person name="Kellner H."/>
        </authorList>
    </citation>
    <scope>NUCLEOTIDE SEQUENCE [LARGE SCALE GENOMIC DNA]</scope>
    <source>
        <strain evidence="2 3">IHI A82</strain>
    </source>
</reference>
<sequence>MLLDKKTDYLLREGKLAGAPLDNITDISKRMDGLTDDARAYLRRKNAALFAMSSHLLQRGPRAGRGQLAAKHRVENAAASGPRNAARSPVEEPEELLGKRDGYAREGRLRPQGARSGGPSLNLDIFPADLGLLVAEAVLAAAQYAWAHQPSAAEEITSDGPVVAPDSAAHEEATLLRQRGDNGLAVDRDEAIPGTMDKGLAPSVELAAALGLPALRQGRRRGPGDEARAHAPKA</sequence>
<protein>
    <submittedName>
        <fullName evidence="2">Uncharacterized protein</fullName>
    </submittedName>
</protein>
<evidence type="ECO:0000256" key="1">
    <source>
        <dbReference type="SAM" id="MobiDB-lite"/>
    </source>
</evidence>
<name>A0A439D6A9_9PEZI</name>
<gene>
    <name evidence="2" type="ORF">EKO27_g5183</name>
</gene>
<feature type="region of interest" description="Disordered" evidence="1">
    <location>
        <begin position="76"/>
        <end position="117"/>
    </location>
</feature>
<comment type="caution">
    <text evidence="2">The sequence shown here is derived from an EMBL/GenBank/DDBJ whole genome shotgun (WGS) entry which is preliminary data.</text>
</comment>
<feature type="compositionally biased region" description="Basic and acidic residues" evidence="1">
    <location>
        <begin position="222"/>
        <end position="234"/>
    </location>
</feature>
<dbReference type="EMBL" id="RYZI01000134">
    <property type="protein sequence ID" value="RWA09930.1"/>
    <property type="molecule type" value="Genomic_DNA"/>
</dbReference>
<dbReference type="Proteomes" id="UP000286045">
    <property type="component" value="Unassembled WGS sequence"/>
</dbReference>
<evidence type="ECO:0000313" key="2">
    <source>
        <dbReference type="EMBL" id="RWA09930.1"/>
    </source>
</evidence>
<dbReference type="AlphaFoldDB" id="A0A439D6A9"/>
<feature type="compositionally biased region" description="Basic and acidic residues" evidence="1">
    <location>
        <begin position="96"/>
        <end position="109"/>
    </location>
</feature>